<keyword evidence="3" id="KW-1185">Reference proteome</keyword>
<sequence length="277" mass="30756">MAKDNIEQKINKHSFFPALFPGPKVKETDVSPKDYLFGFKRYIPKPETFLLATTTAPLELLTIKRIADPKYQLTPYSGIMKELGIKNLFQGWGARVFYCASGTCTTIALLDYTDNNLFLTTLLKNPLNLPLSLFSNARQNGKNLKESVKFVGEGVFNPTVNASFLARNFAGIACWELGVKVRDSIYRFSGESNTLLATIAAIFTSGSVAIIANAWLKPFFTGKGSFGLKLAMANALLKDCWPLAGRELISTSMYFINKPFPEKEKQAPENEGTIRPK</sequence>
<comment type="caution">
    <text evidence="2">The sequence shown here is derived from an EMBL/GenBank/DDBJ whole genome shotgun (WGS) entry which is preliminary data.</text>
</comment>
<name>A0ABV8CFL4_9GAMM</name>
<keyword evidence="1" id="KW-0472">Membrane</keyword>
<keyword evidence="1" id="KW-1133">Transmembrane helix</keyword>
<dbReference type="EMBL" id="JBHSAB010000012">
    <property type="protein sequence ID" value="MFC3908752.1"/>
    <property type="molecule type" value="Genomic_DNA"/>
</dbReference>
<organism evidence="2 3">
    <name type="scientific">Legionella dresdenensis</name>
    <dbReference type="NCBI Taxonomy" id="450200"/>
    <lineage>
        <taxon>Bacteria</taxon>
        <taxon>Pseudomonadati</taxon>
        <taxon>Pseudomonadota</taxon>
        <taxon>Gammaproteobacteria</taxon>
        <taxon>Legionellales</taxon>
        <taxon>Legionellaceae</taxon>
        <taxon>Legionella</taxon>
    </lineage>
</organism>
<keyword evidence="1" id="KW-0812">Transmembrane</keyword>
<protein>
    <submittedName>
        <fullName evidence="2">Uncharacterized protein</fullName>
    </submittedName>
</protein>
<reference evidence="3" key="1">
    <citation type="journal article" date="2019" name="Int. J. Syst. Evol. Microbiol.">
        <title>The Global Catalogue of Microorganisms (GCM) 10K type strain sequencing project: providing services to taxonomists for standard genome sequencing and annotation.</title>
        <authorList>
            <consortium name="The Broad Institute Genomics Platform"/>
            <consortium name="The Broad Institute Genome Sequencing Center for Infectious Disease"/>
            <person name="Wu L."/>
            <person name="Ma J."/>
        </authorList>
    </citation>
    <scope>NUCLEOTIDE SEQUENCE [LARGE SCALE GENOMIC DNA]</scope>
    <source>
        <strain evidence="3">CCUG 59858</strain>
    </source>
</reference>
<gene>
    <name evidence="2" type="ORF">ACFORL_06635</name>
</gene>
<evidence type="ECO:0000313" key="2">
    <source>
        <dbReference type="EMBL" id="MFC3908752.1"/>
    </source>
</evidence>
<accession>A0ABV8CFL4</accession>
<evidence type="ECO:0000313" key="3">
    <source>
        <dbReference type="Proteomes" id="UP001595758"/>
    </source>
</evidence>
<feature type="transmembrane region" description="Helical" evidence="1">
    <location>
        <begin position="195"/>
        <end position="216"/>
    </location>
</feature>
<dbReference type="RefSeq" id="WP_382342322.1">
    <property type="nucleotide sequence ID" value="NZ_JBHSAB010000012.1"/>
</dbReference>
<evidence type="ECO:0000256" key="1">
    <source>
        <dbReference type="SAM" id="Phobius"/>
    </source>
</evidence>
<dbReference type="Proteomes" id="UP001595758">
    <property type="component" value="Unassembled WGS sequence"/>
</dbReference>
<proteinExistence type="predicted"/>